<reference evidence="7" key="1">
    <citation type="journal article" date="2021" name="Nat. Commun.">
        <title>Genomic analyses provide insights into spinach domestication and the genetic basis of agronomic traits.</title>
        <authorList>
            <person name="Cai X."/>
            <person name="Sun X."/>
            <person name="Xu C."/>
            <person name="Sun H."/>
            <person name="Wang X."/>
            <person name="Ge C."/>
            <person name="Zhang Z."/>
            <person name="Wang Q."/>
            <person name="Fei Z."/>
            <person name="Jiao C."/>
            <person name="Wang Q."/>
        </authorList>
    </citation>
    <scope>NUCLEOTIDE SEQUENCE [LARGE SCALE GENOMIC DNA]</scope>
    <source>
        <strain evidence="7">cv. Varoflay</strain>
    </source>
</reference>
<keyword evidence="3" id="KW-0808">Transferase</keyword>
<sequence>MDLSNKITQIQKKKKWFILLLLPFLILLSIFTSYNSKTLYKTHKPNHKNPEENPDFVESKLKISPTSQNPVPKIAYLISGSRGDGESLKRTLKALYHPLNQYAVHLDLEAPPDERLDLMDFVEKESVFREVGNVRVVSKSNLVTYRGPTMVSNTLHAMAILFKEGGSWDWFINLSASDYPLVTQDDLLHALSTIPRELNFIEHTSDIGWKEFQRARPVLIDPGFYSSQKSDVFWVPEKRGIPTAFKLYTGSAWMMLSRPFVEYCLWGWDNLPRTVLMYYANFLSSPEGYFHTVICNVEEFKNTTVNHDLHFISWDNPPKQHPHFLTVDDYERMVESNAPFARKFGRKEAVMDKIDSELLGCDANGFVPGKWLVRENANSTVGSLSSAVVNSTAELRPGPGAERLKHLVTKLLSEENFHPRQCTSIPL</sequence>
<evidence type="ECO:0000313" key="7">
    <source>
        <dbReference type="Proteomes" id="UP000813463"/>
    </source>
</evidence>
<dbReference type="KEGG" id="soe:110795011"/>
<evidence type="ECO:0000256" key="5">
    <source>
        <dbReference type="ARBA" id="ARBA00023180"/>
    </source>
</evidence>
<name>A0A9R0IU98_SPIOL</name>
<evidence type="ECO:0000256" key="6">
    <source>
        <dbReference type="SAM" id="Phobius"/>
    </source>
</evidence>
<dbReference type="GO" id="GO:0016020">
    <property type="term" value="C:membrane"/>
    <property type="evidence" value="ECO:0007669"/>
    <property type="project" value="UniProtKB-SubCell"/>
</dbReference>
<evidence type="ECO:0000256" key="3">
    <source>
        <dbReference type="ARBA" id="ARBA00022679"/>
    </source>
</evidence>
<dbReference type="PANTHER" id="PTHR45719:SF5">
    <property type="entry name" value="BETA-GLUCURONOSYLTRANSFERASE GLCAT14B-LIKE"/>
    <property type="match status" value="1"/>
</dbReference>
<evidence type="ECO:0000256" key="4">
    <source>
        <dbReference type="ARBA" id="ARBA00023136"/>
    </source>
</evidence>
<proteinExistence type="predicted"/>
<keyword evidence="6" id="KW-1133">Transmembrane helix</keyword>
<comment type="subcellular location">
    <subcellularLocation>
        <location evidence="1">Membrane</location>
        <topology evidence="1">Single-pass type II membrane protein</topology>
    </subcellularLocation>
</comment>
<keyword evidence="4 6" id="KW-0472">Membrane</keyword>
<protein>
    <submittedName>
        <fullName evidence="8">Beta-glucuronosyltransferase GlcAT14B</fullName>
    </submittedName>
</protein>
<keyword evidence="7" id="KW-1185">Reference proteome</keyword>
<dbReference type="GeneID" id="110795011"/>
<evidence type="ECO:0000256" key="1">
    <source>
        <dbReference type="ARBA" id="ARBA00004606"/>
    </source>
</evidence>
<dbReference type="InterPro" id="IPR044610">
    <property type="entry name" value="GLCAT14A/B/C"/>
</dbReference>
<dbReference type="Proteomes" id="UP000813463">
    <property type="component" value="Chromosome 2"/>
</dbReference>
<dbReference type="AlphaFoldDB" id="A0A9R0IU98"/>
<organism evidence="7 8">
    <name type="scientific">Spinacia oleracea</name>
    <name type="common">Spinach</name>
    <dbReference type="NCBI Taxonomy" id="3562"/>
    <lineage>
        <taxon>Eukaryota</taxon>
        <taxon>Viridiplantae</taxon>
        <taxon>Streptophyta</taxon>
        <taxon>Embryophyta</taxon>
        <taxon>Tracheophyta</taxon>
        <taxon>Spermatophyta</taxon>
        <taxon>Magnoliopsida</taxon>
        <taxon>eudicotyledons</taxon>
        <taxon>Gunneridae</taxon>
        <taxon>Pentapetalae</taxon>
        <taxon>Caryophyllales</taxon>
        <taxon>Chenopodiaceae</taxon>
        <taxon>Chenopodioideae</taxon>
        <taxon>Anserineae</taxon>
        <taxon>Spinacia</taxon>
    </lineage>
</organism>
<dbReference type="RefSeq" id="XP_021855674.2">
    <property type="nucleotide sequence ID" value="XM_021999982.2"/>
</dbReference>
<feature type="transmembrane region" description="Helical" evidence="6">
    <location>
        <begin position="16"/>
        <end position="34"/>
    </location>
</feature>
<keyword evidence="5" id="KW-0325">Glycoprotein</keyword>
<gene>
    <name evidence="8" type="primary">LOC110795011</name>
</gene>
<evidence type="ECO:0000313" key="8">
    <source>
        <dbReference type="RefSeq" id="XP_021855674.2"/>
    </source>
</evidence>
<keyword evidence="6" id="KW-0812">Transmembrane</keyword>
<dbReference type="InterPro" id="IPR003406">
    <property type="entry name" value="Glyco_trans_14"/>
</dbReference>
<accession>A0A9R0IU98</accession>
<dbReference type="PANTHER" id="PTHR45719">
    <property type="entry name" value="GLYCOSYLTRANSFERASE"/>
    <property type="match status" value="1"/>
</dbReference>
<dbReference type="GO" id="GO:0015020">
    <property type="term" value="F:glucuronosyltransferase activity"/>
    <property type="evidence" value="ECO:0007669"/>
    <property type="project" value="InterPro"/>
</dbReference>
<keyword evidence="2" id="KW-0328">Glycosyltransferase</keyword>
<evidence type="ECO:0000256" key="2">
    <source>
        <dbReference type="ARBA" id="ARBA00022676"/>
    </source>
</evidence>
<reference evidence="8" key="2">
    <citation type="submission" date="2025-08" db="UniProtKB">
        <authorList>
            <consortium name="RefSeq"/>
        </authorList>
    </citation>
    <scope>IDENTIFICATION</scope>
    <source>
        <tissue evidence="8">Leaf</tissue>
    </source>
</reference>
<dbReference type="Pfam" id="PF02485">
    <property type="entry name" value="Branch"/>
    <property type="match status" value="1"/>
</dbReference>